<dbReference type="InterPro" id="IPR050366">
    <property type="entry name" value="BP-dependent_transpt_permease"/>
</dbReference>
<reference evidence="11" key="2">
    <citation type="submission" date="2020-09" db="EMBL/GenBank/DDBJ databases">
        <authorList>
            <person name="Sun Q."/>
            <person name="Kim S."/>
        </authorList>
    </citation>
    <scope>NUCLEOTIDE SEQUENCE</scope>
    <source>
        <strain evidence="11">KCTC 42651</strain>
    </source>
</reference>
<evidence type="ECO:0000256" key="5">
    <source>
        <dbReference type="ARBA" id="ARBA00022856"/>
    </source>
</evidence>
<dbReference type="GO" id="GO:0055085">
    <property type="term" value="P:transmembrane transport"/>
    <property type="evidence" value="ECO:0007669"/>
    <property type="project" value="InterPro"/>
</dbReference>
<dbReference type="PROSITE" id="PS50928">
    <property type="entry name" value="ABC_TM1"/>
    <property type="match status" value="1"/>
</dbReference>
<name>A0A918XS56_9PROT</name>
<dbReference type="SUPFAM" id="SSF161098">
    <property type="entry name" value="MetI-like"/>
    <property type="match status" value="1"/>
</dbReference>
<keyword evidence="7 9" id="KW-1133">Transmembrane helix</keyword>
<dbReference type="GO" id="GO:0015031">
    <property type="term" value="P:protein transport"/>
    <property type="evidence" value="ECO:0007669"/>
    <property type="project" value="UniProtKB-KW"/>
</dbReference>
<comment type="similarity">
    <text evidence="9">Belongs to the binding-protein-dependent transport system permease family.</text>
</comment>
<feature type="transmembrane region" description="Helical" evidence="9">
    <location>
        <begin position="147"/>
        <end position="172"/>
    </location>
</feature>
<accession>A0A918XS56</accession>
<evidence type="ECO:0000256" key="3">
    <source>
        <dbReference type="ARBA" id="ARBA00022475"/>
    </source>
</evidence>
<dbReference type="Pfam" id="PF12911">
    <property type="entry name" value="OppC_N"/>
    <property type="match status" value="1"/>
</dbReference>
<evidence type="ECO:0000256" key="6">
    <source>
        <dbReference type="ARBA" id="ARBA00022927"/>
    </source>
</evidence>
<dbReference type="InterPro" id="IPR025966">
    <property type="entry name" value="OppC_N"/>
</dbReference>
<keyword evidence="12" id="KW-1185">Reference proteome</keyword>
<reference evidence="11" key="1">
    <citation type="journal article" date="2014" name="Int. J. Syst. Evol. Microbiol.">
        <title>Complete genome sequence of Corynebacterium casei LMG S-19264T (=DSM 44701T), isolated from a smear-ripened cheese.</title>
        <authorList>
            <consortium name="US DOE Joint Genome Institute (JGI-PGF)"/>
            <person name="Walter F."/>
            <person name="Albersmeier A."/>
            <person name="Kalinowski J."/>
            <person name="Ruckert C."/>
        </authorList>
    </citation>
    <scope>NUCLEOTIDE SEQUENCE</scope>
    <source>
        <strain evidence="11">KCTC 42651</strain>
    </source>
</reference>
<evidence type="ECO:0000256" key="8">
    <source>
        <dbReference type="ARBA" id="ARBA00023136"/>
    </source>
</evidence>
<dbReference type="AlphaFoldDB" id="A0A918XS56"/>
<dbReference type="InterPro" id="IPR000515">
    <property type="entry name" value="MetI-like"/>
</dbReference>
<dbReference type="Proteomes" id="UP000630353">
    <property type="component" value="Unassembled WGS sequence"/>
</dbReference>
<dbReference type="PANTHER" id="PTHR43386:SF1">
    <property type="entry name" value="D,D-DIPEPTIDE TRANSPORT SYSTEM PERMEASE PROTEIN DDPC-RELATED"/>
    <property type="match status" value="1"/>
</dbReference>
<organism evidence="11 12">
    <name type="scientific">Thalassobaculum fulvum</name>
    <dbReference type="NCBI Taxonomy" id="1633335"/>
    <lineage>
        <taxon>Bacteria</taxon>
        <taxon>Pseudomonadati</taxon>
        <taxon>Pseudomonadota</taxon>
        <taxon>Alphaproteobacteria</taxon>
        <taxon>Rhodospirillales</taxon>
        <taxon>Thalassobaculaceae</taxon>
        <taxon>Thalassobaculum</taxon>
    </lineage>
</organism>
<evidence type="ECO:0000259" key="10">
    <source>
        <dbReference type="PROSITE" id="PS50928"/>
    </source>
</evidence>
<keyword evidence="6" id="KW-0653">Protein transport</keyword>
<evidence type="ECO:0000313" key="11">
    <source>
        <dbReference type="EMBL" id="GHD51586.1"/>
    </source>
</evidence>
<comment type="caution">
    <text evidence="11">The sequence shown here is derived from an EMBL/GenBank/DDBJ whole genome shotgun (WGS) entry which is preliminary data.</text>
</comment>
<dbReference type="PANTHER" id="PTHR43386">
    <property type="entry name" value="OLIGOPEPTIDE TRANSPORT SYSTEM PERMEASE PROTEIN APPC"/>
    <property type="match status" value="1"/>
</dbReference>
<feature type="transmembrane region" description="Helical" evidence="9">
    <location>
        <begin position="224"/>
        <end position="245"/>
    </location>
</feature>
<evidence type="ECO:0000313" key="12">
    <source>
        <dbReference type="Proteomes" id="UP000630353"/>
    </source>
</evidence>
<keyword evidence="2 9" id="KW-0813">Transport</keyword>
<evidence type="ECO:0000256" key="1">
    <source>
        <dbReference type="ARBA" id="ARBA00004651"/>
    </source>
</evidence>
<gene>
    <name evidence="11" type="ORF">GCM10017083_26210</name>
</gene>
<evidence type="ECO:0000256" key="9">
    <source>
        <dbReference type="RuleBase" id="RU363032"/>
    </source>
</evidence>
<keyword evidence="8 9" id="KW-0472">Membrane</keyword>
<dbReference type="Gene3D" id="1.10.3720.10">
    <property type="entry name" value="MetI-like"/>
    <property type="match status" value="1"/>
</dbReference>
<evidence type="ECO:0000256" key="7">
    <source>
        <dbReference type="ARBA" id="ARBA00022989"/>
    </source>
</evidence>
<keyword evidence="5" id="KW-0571">Peptide transport</keyword>
<comment type="subcellular location">
    <subcellularLocation>
        <location evidence="1 9">Cell membrane</location>
        <topology evidence="1 9">Multi-pass membrane protein</topology>
    </subcellularLocation>
</comment>
<keyword evidence="4 9" id="KW-0812">Transmembrane</keyword>
<dbReference type="EMBL" id="BMZS01000005">
    <property type="protein sequence ID" value="GHD51586.1"/>
    <property type="molecule type" value="Genomic_DNA"/>
</dbReference>
<dbReference type="Pfam" id="PF00528">
    <property type="entry name" value="BPD_transp_1"/>
    <property type="match status" value="1"/>
</dbReference>
<feature type="transmembrane region" description="Helical" evidence="9">
    <location>
        <begin position="102"/>
        <end position="127"/>
    </location>
</feature>
<sequence length="298" mass="31857">MVASTEAAVPLPRRQSALARFLKSVALLRESPVGMVGAGIVIAWALAAILAPLISPFDPNSTILPFQKPGAIDPTTGKVFWLGTDKIGRDILSRIIYGGRRVLIYGPIATACAYAVGIVMGLAAGYFRGWWDSILSRVSDIVLSFPIFVLYVIVISTFGASGLNIVLAIIFASAPGIMRIVRGLTLDLRNRDYVAAAQTRGESPLYIMFVEILPNARGPLIVDACLRLGYVTITIGTLGFLGLGLPPPDPDWGGMVNENRALAPAFPHMIVYPCLAISSLVLGLNLLADGLREISIRD</sequence>
<proteinExistence type="inferred from homology"/>
<keyword evidence="3" id="KW-1003">Cell membrane</keyword>
<feature type="transmembrane region" description="Helical" evidence="9">
    <location>
        <begin position="33"/>
        <end position="54"/>
    </location>
</feature>
<dbReference type="InterPro" id="IPR035906">
    <property type="entry name" value="MetI-like_sf"/>
</dbReference>
<dbReference type="GO" id="GO:0015833">
    <property type="term" value="P:peptide transport"/>
    <property type="evidence" value="ECO:0007669"/>
    <property type="project" value="UniProtKB-KW"/>
</dbReference>
<dbReference type="GO" id="GO:0005886">
    <property type="term" value="C:plasma membrane"/>
    <property type="evidence" value="ECO:0007669"/>
    <property type="project" value="UniProtKB-SubCell"/>
</dbReference>
<dbReference type="RefSeq" id="WP_189990221.1">
    <property type="nucleotide sequence ID" value="NZ_BMZS01000005.1"/>
</dbReference>
<feature type="transmembrane region" description="Helical" evidence="9">
    <location>
        <begin position="265"/>
        <end position="288"/>
    </location>
</feature>
<evidence type="ECO:0000256" key="4">
    <source>
        <dbReference type="ARBA" id="ARBA00022692"/>
    </source>
</evidence>
<feature type="domain" description="ABC transmembrane type-1" evidence="10">
    <location>
        <begin position="99"/>
        <end position="288"/>
    </location>
</feature>
<dbReference type="CDD" id="cd06261">
    <property type="entry name" value="TM_PBP2"/>
    <property type="match status" value="1"/>
</dbReference>
<evidence type="ECO:0000256" key="2">
    <source>
        <dbReference type="ARBA" id="ARBA00022448"/>
    </source>
</evidence>
<protein>
    <submittedName>
        <fullName evidence="11">Glutathione ABC transporter permease GsiD</fullName>
    </submittedName>
</protein>